<protein>
    <submittedName>
        <fullName evidence="1">Uncharacterized protein</fullName>
    </submittedName>
</protein>
<organism evidence="1">
    <name type="scientific">Medicago truncatula</name>
    <name type="common">Barrel medic</name>
    <name type="synonym">Medicago tribuloides</name>
    <dbReference type="NCBI Taxonomy" id="3880"/>
    <lineage>
        <taxon>Eukaryota</taxon>
        <taxon>Viridiplantae</taxon>
        <taxon>Streptophyta</taxon>
        <taxon>Embryophyta</taxon>
        <taxon>Tracheophyta</taxon>
        <taxon>Spermatophyta</taxon>
        <taxon>Magnoliopsida</taxon>
        <taxon>eudicotyledons</taxon>
        <taxon>Gunneridae</taxon>
        <taxon>Pentapetalae</taxon>
        <taxon>rosids</taxon>
        <taxon>fabids</taxon>
        <taxon>Fabales</taxon>
        <taxon>Fabaceae</taxon>
        <taxon>Papilionoideae</taxon>
        <taxon>50 kb inversion clade</taxon>
        <taxon>NPAAA clade</taxon>
        <taxon>Hologalegina</taxon>
        <taxon>IRL clade</taxon>
        <taxon>Trifolieae</taxon>
        <taxon>Medicago</taxon>
    </lineage>
</organism>
<evidence type="ECO:0000313" key="1">
    <source>
        <dbReference type="EMBL" id="AFK46326.1"/>
    </source>
</evidence>
<reference evidence="1" key="1">
    <citation type="submission" date="2012-05" db="EMBL/GenBank/DDBJ databases">
        <authorList>
            <person name="Krishnakumar V."/>
            <person name="Cheung F."/>
            <person name="Xiao Y."/>
            <person name="Chan A."/>
            <person name="Moskal W.A."/>
            <person name="Town C.D."/>
        </authorList>
    </citation>
    <scope>NUCLEOTIDE SEQUENCE</scope>
</reference>
<accession>I3T1D4</accession>
<dbReference type="EMBL" id="BT146532">
    <property type="protein sequence ID" value="AFK46326.1"/>
    <property type="molecule type" value="mRNA"/>
</dbReference>
<sequence>MTLQEMVFCYMQYNKIRGPNYIYQPPSTKEDNRKYINKLMLHGMIIRPYQTIFNSSFG</sequence>
<dbReference type="AlphaFoldDB" id="I3T1D4"/>
<name>I3T1D4_MEDTR</name>
<proteinExistence type="evidence at transcript level"/>